<comment type="similarity">
    <text evidence="8">Belongs to the binding-protein-dependent transport system permease family. LivHM subfamily.</text>
</comment>
<evidence type="ECO:0000256" key="6">
    <source>
        <dbReference type="ARBA" id="ARBA00022989"/>
    </source>
</evidence>
<reference evidence="10" key="1">
    <citation type="submission" date="2016-01" db="EMBL/GenBank/DDBJ databases">
        <authorList>
            <person name="Regsiter A."/>
            <person name="william w."/>
        </authorList>
    </citation>
    <scope>NUCLEOTIDE SEQUENCE</scope>
    <source>
        <strain evidence="10">NCPPB 1641</strain>
    </source>
</reference>
<evidence type="ECO:0000256" key="7">
    <source>
        <dbReference type="ARBA" id="ARBA00023136"/>
    </source>
</evidence>
<protein>
    <submittedName>
        <fullName evidence="10">Branched-chain amino acid ABC transporter, permease protein</fullName>
    </submittedName>
</protein>
<name>A0A1S7TVP0_9HYPH</name>
<evidence type="ECO:0000256" key="8">
    <source>
        <dbReference type="ARBA" id="ARBA00037998"/>
    </source>
</evidence>
<dbReference type="GO" id="GO:0022857">
    <property type="term" value="F:transmembrane transporter activity"/>
    <property type="evidence" value="ECO:0007669"/>
    <property type="project" value="InterPro"/>
</dbReference>
<feature type="transmembrane region" description="Helical" evidence="9">
    <location>
        <begin position="144"/>
        <end position="161"/>
    </location>
</feature>
<organism evidence="10 11">
    <name type="scientific">Agrobacterium deltaense NCPPB 1641</name>
    <dbReference type="NCBI Taxonomy" id="1183425"/>
    <lineage>
        <taxon>Bacteria</taxon>
        <taxon>Pseudomonadati</taxon>
        <taxon>Pseudomonadota</taxon>
        <taxon>Alphaproteobacteria</taxon>
        <taxon>Hyphomicrobiales</taxon>
        <taxon>Rhizobiaceae</taxon>
        <taxon>Rhizobium/Agrobacterium group</taxon>
        <taxon>Agrobacterium</taxon>
    </lineage>
</organism>
<keyword evidence="11" id="KW-1185">Reference proteome</keyword>
<dbReference type="PANTHER" id="PTHR11795:SF442">
    <property type="entry name" value="ABC TRANSPORTER ATP-BINDING PROTEIN"/>
    <property type="match status" value="1"/>
</dbReference>
<dbReference type="GO" id="GO:0006865">
    <property type="term" value="P:amino acid transport"/>
    <property type="evidence" value="ECO:0007669"/>
    <property type="project" value="UniProtKB-KW"/>
</dbReference>
<keyword evidence="7 9" id="KW-0472">Membrane</keyword>
<dbReference type="AlphaFoldDB" id="A0A1S7TVP0"/>
<dbReference type="Pfam" id="PF02653">
    <property type="entry name" value="BPD_transp_2"/>
    <property type="match status" value="1"/>
</dbReference>
<dbReference type="CDD" id="cd06582">
    <property type="entry name" value="TM_PBP1_LivH_like"/>
    <property type="match status" value="1"/>
</dbReference>
<dbReference type="EMBL" id="FCNP01000033">
    <property type="protein sequence ID" value="CVI58653.1"/>
    <property type="molecule type" value="Genomic_DNA"/>
</dbReference>
<feature type="transmembrane region" description="Helical" evidence="9">
    <location>
        <begin position="39"/>
        <end position="59"/>
    </location>
</feature>
<evidence type="ECO:0000256" key="2">
    <source>
        <dbReference type="ARBA" id="ARBA00022448"/>
    </source>
</evidence>
<proteinExistence type="inferred from homology"/>
<keyword evidence="2" id="KW-0813">Transport</keyword>
<evidence type="ECO:0000256" key="9">
    <source>
        <dbReference type="SAM" id="Phobius"/>
    </source>
</evidence>
<feature type="transmembrane region" description="Helical" evidence="9">
    <location>
        <begin position="272"/>
        <end position="295"/>
    </location>
</feature>
<feature type="transmembrane region" description="Helical" evidence="9">
    <location>
        <begin position="189"/>
        <end position="212"/>
    </location>
</feature>
<keyword evidence="4 9" id="KW-0812">Transmembrane</keyword>
<keyword evidence="3" id="KW-1003">Cell membrane</keyword>
<dbReference type="PANTHER" id="PTHR11795">
    <property type="entry name" value="BRANCHED-CHAIN AMINO ACID TRANSPORT SYSTEM PERMEASE PROTEIN LIVH"/>
    <property type="match status" value="1"/>
</dbReference>
<dbReference type="Proteomes" id="UP000192140">
    <property type="component" value="Unassembled WGS sequence"/>
</dbReference>
<accession>A0A1S7TVP0</accession>
<dbReference type="GO" id="GO:0005886">
    <property type="term" value="C:plasma membrane"/>
    <property type="evidence" value="ECO:0007669"/>
    <property type="project" value="UniProtKB-SubCell"/>
</dbReference>
<evidence type="ECO:0000256" key="1">
    <source>
        <dbReference type="ARBA" id="ARBA00004651"/>
    </source>
</evidence>
<gene>
    <name evidence="10" type="ORF">AGR7A_Lc120201</name>
</gene>
<evidence type="ECO:0000313" key="10">
    <source>
        <dbReference type="EMBL" id="CVI58653.1"/>
    </source>
</evidence>
<feature type="transmembrane region" description="Helical" evidence="9">
    <location>
        <begin position="65"/>
        <end position="85"/>
    </location>
</feature>
<evidence type="ECO:0000256" key="4">
    <source>
        <dbReference type="ARBA" id="ARBA00022692"/>
    </source>
</evidence>
<comment type="caution">
    <text evidence="10">The sequence shown here is derived from an EMBL/GenBank/DDBJ whole genome shotgun (WGS) entry which is preliminary data.</text>
</comment>
<dbReference type="InterPro" id="IPR052157">
    <property type="entry name" value="BCAA_transport_permease"/>
</dbReference>
<dbReference type="InterPro" id="IPR001851">
    <property type="entry name" value="ABC_transp_permease"/>
</dbReference>
<keyword evidence="6 9" id="KW-1133">Transmembrane helix</keyword>
<evidence type="ECO:0000256" key="3">
    <source>
        <dbReference type="ARBA" id="ARBA00022475"/>
    </source>
</evidence>
<evidence type="ECO:0000313" key="11">
    <source>
        <dbReference type="Proteomes" id="UP000192140"/>
    </source>
</evidence>
<sequence>MDIILFANQLLNGVQLGLILFLLAAGLSLVFGIMDFINLAHGVFYMIGAYICATVAIALDSFVLGMLIALPATLAAGFIAEWLIARHFYKRDHLDQVLATFGLVLCADTAVKYLWGPEGLSVPLPVWLSGQIALGGITLPSYRLFIVIVAALVAIALWQVITRTRVGMMVRASASNEEMARALGIETRMVFALVFAIGAVLAGIGGIMVAPITGASIGMGNQIVILALVVIIIGGIGSIIGAFIASLGVGLIDTLGRAYLPSLLNAVFPPEVASSAGPSLASILIYLTMTLVLIFRPEGLFPPASR</sequence>
<feature type="transmembrane region" description="Helical" evidence="9">
    <location>
        <begin position="224"/>
        <end position="252"/>
    </location>
</feature>
<comment type="subcellular location">
    <subcellularLocation>
        <location evidence="1">Cell membrane</location>
        <topology evidence="1">Multi-pass membrane protein</topology>
    </subcellularLocation>
</comment>
<feature type="transmembrane region" description="Helical" evidence="9">
    <location>
        <begin position="12"/>
        <end position="32"/>
    </location>
</feature>
<feature type="transmembrane region" description="Helical" evidence="9">
    <location>
        <begin position="97"/>
        <end position="115"/>
    </location>
</feature>
<keyword evidence="5" id="KW-0029">Amino-acid transport</keyword>
<evidence type="ECO:0000256" key="5">
    <source>
        <dbReference type="ARBA" id="ARBA00022970"/>
    </source>
</evidence>